<organism evidence="2 3">
    <name type="scientific">Litorimonas taeanensis</name>
    <dbReference type="NCBI Taxonomy" id="568099"/>
    <lineage>
        <taxon>Bacteria</taxon>
        <taxon>Pseudomonadati</taxon>
        <taxon>Pseudomonadota</taxon>
        <taxon>Alphaproteobacteria</taxon>
        <taxon>Maricaulales</taxon>
        <taxon>Robiginitomaculaceae</taxon>
    </lineage>
</organism>
<comment type="caution">
    <text evidence="2">The sequence shown here is derived from an EMBL/GenBank/DDBJ whole genome shotgun (WGS) entry which is preliminary data.</text>
</comment>
<sequence length="62" mass="6349">MKYHNIFYRFLIDETGATAIEYAVIIALIAGGIISAAGSLGVAISGKFETAAESTGEAAADP</sequence>
<dbReference type="EMBL" id="RBII01000001">
    <property type="protein sequence ID" value="RKQ72072.1"/>
    <property type="molecule type" value="Genomic_DNA"/>
</dbReference>
<accession>A0A420WMD9</accession>
<dbReference type="Proteomes" id="UP000282211">
    <property type="component" value="Unassembled WGS sequence"/>
</dbReference>
<dbReference type="InParanoid" id="A0A420WMD9"/>
<keyword evidence="3" id="KW-1185">Reference proteome</keyword>
<feature type="transmembrane region" description="Helical" evidence="1">
    <location>
        <begin position="20"/>
        <end position="44"/>
    </location>
</feature>
<reference evidence="2 3" key="1">
    <citation type="submission" date="2018-10" db="EMBL/GenBank/DDBJ databases">
        <title>Genomic Encyclopedia of Type Strains, Phase IV (KMG-IV): sequencing the most valuable type-strain genomes for metagenomic binning, comparative biology and taxonomic classification.</title>
        <authorList>
            <person name="Goeker M."/>
        </authorList>
    </citation>
    <scope>NUCLEOTIDE SEQUENCE [LARGE SCALE GENOMIC DNA]</scope>
    <source>
        <strain evidence="2 3">DSM 22008</strain>
    </source>
</reference>
<dbReference type="Pfam" id="PF04964">
    <property type="entry name" value="Flp_Fap"/>
    <property type="match status" value="1"/>
</dbReference>
<name>A0A420WMD9_9PROT</name>
<gene>
    <name evidence="2" type="ORF">DES40_1409</name>
</gene>
<dbReference type="AlphaFoldDB" id="A0A420WMD9"/>
<keyword evidence="1" id="KW-1133">Transmembrane helix</keyword>
<proteinExistence type="predicted"/>
<evidence type="ECO:0000313" key="3">
    <source>
        <dbReference type="Proteomes" id="UP000282211"/>
    </source>
</evidence>
<keyword evidence="1" id="KW-0812">Transmembrane</keyword>
<dbReference type="RefSeq" id="WP_121100508.1">
    <property type="nucleotide sequence ID" value="NZ_RBII01000001.1"/>
</dbReference>
<protein>
    <submittedName>
        <fullName evidence="2">Pilus assembly protein Flp/PilA</fullName>
    </submittedName>
</protein>
<evidence type="ECO:0000313" key="2">
    <source>
        <dbReference type="EMBL" id="RKQ72072.1"/>
    </source>
</evidence>
<dbReference type="InterPro" id="IPR007047">
    <property type="entry name" value="Flp_Fap"/>
</dbReference>
<evidence type="ECO:0000256" key="1">
    <source>
        <dbReference type="SAM" id="Phobius"/>
    </source>
</evidence>
<keyword evidence="1" id="KW-0472">Membrane</keyword>